<gene>
    <name evidence="11" type="primary">mgtE</name>
    <name evidence="11" type="ORF">EDM02_04730</name>
</gene>
<dbReference type="NCBIfam" id="TIGR00400">
    <property type="entry name" value="mgtE"/>
    <property type="match status" value="1"/>
</dbReference>
<dbReference type="GO" id="GO:0015095">
    <property type="term" value="F:magnesium ion transmembrane transporter activity"/>
    <property type="evidence" value="ECO:0007669"/>
    <property type="project" value="UniProtKB-UniRule"/>
</dbReference>
<dbReference type="SMART" id="SM00116">
    <property type="entry name" value="CBS"/>
    <property type="match status" value="2"/>
</dbReference>
<dbReference type="PANTHER" id="PTHR43773">
    <property type="entry name" value="MAGNESIUM TRANSPORTER MGTE"/>
    <property type="match status" value="1"/>
</dbReference>
<reference evidence="11 12" key="1">
    <citation type="submission" date="2018-09" db="EMBL/GenBank/DDBJ databases">
        <title>Comparative Genomics of Wolbachia-Cardinium Dual Endosymbiosis in a Plant-Parasitic Nematode.</title>
        <authorList>
            <person name="Brown A.M.V."/>
            <person name="Wasala S.K."/>
            <person name="Howe D.K."/>
            <person name="Peetz A.B."/>
            <person name="Zasada I.A."/>
            <person name="Denver D.R."/>
        </authorList>
    </citation>
    <scope>NUCLEOTIDE SEQUENCE [LARGE SCALE GENOMIC DNA]</scope>
    <source>
        <strain evidence="11 12">Pp_1</strain>
    </source>
</reference>
<dbReference type="Pfam" id="PF03448">
    <property type="entry name" value="MgtE_N"/>
    <property type="match status" value="1"/>
</dbReference>
<comment type="subunit">
    <text evidence="9">Homodimer.</text>
</comment>
<name>A0A3N2QBH9_9BACT</name>
<comment type="function">
    <text evidence="9">Acts as a magnesium transporter.</text>
</comment>
<evidence type="ECO:0000256" key="8">
    <source>
        <dbReference type="PROSITE-ProRule" id="PRU00703"/>
    </source>
</evidence>
<dbReference type="GO" id="GO:0005886">
    <property type="term" value="C:plasma membrane"/>
    <property type="evidence" value="ECO:0007669"/>
    <property type="project" value="UniProtKB-SubCell"/>
</dbReference>
<proteinExistence type="inferred from homology"/>
<keyword evidence="3 9" id="KW-0813">Transport</keyword>
<dbReference type="GO" id="GO:0046872">
    <property type="term" value="F:metal ion binding"/>
    <property type="evidence" value="ECO:0007669"/>
    <property type="project" value="UniProtKB-KW"/>
</dbReference>
<dbReference type="InterPro" id="IPR038076">
    <property type="entry name" value="MgtE_N_sf"/>
</dbReference>
<evidence type="ECO:0000313" key="11">
    <source>
        <dbReference type="EMBL" id="ROT47155.1"/>
    </source>
</evidence>
<dbReference type="SUPFAM" id="SSF158791">
    <property type="entry name" value="MgtE N-terminal domain-like"/>
    <property type="match status" value="1"/>
</dbReference>
<keyword evidence="9" id="KW-1003">Cell membrane</keyword>
<dbReference type="SUPFAM" id="SSF161093">
    <property type="entry name" value="MgtE membrane domain-like"/>
    <property type="match status" value="1"/>
</dbReference>
<dbReference type="InterPro" id="IPR006668">
    <property type="entry name" value="Mg_transptr_MgtE_intracell_dom"/>
</dbReference>
<dbReference type="InterPro" id="IPR046342">
    <property type="entry name" value="CBS_dom_sf"/>
</dbReference>
<dbReference type="InterPro" id="IPR006667">
    <property type="entry name" value="SLC41_membr_dom"/>
</dbReference>
<comment type="caution">
    <text evidence="11">The sequence shown here is derived from an EMBL/GenBank/DDBJ whole genome shotgun (WGS) entry which is preliminary data.</text>
</comment>
<evidence type="ECO:0000313" key="12">
    <source>
        <dbReference type="Proteomes" id="UP000270927"/>
    </source>
</evidence>
<dbReference type="Gene3D" id="1.10.357.20">
    <property type="entry name" value="SLC41 divalent cation transporters, integral membrane domain"/>
    <property type="match status" value="1"/>
</dbReference>
<keyword evidence="6 9" id="KW-1133">Transmembrane helix</keyword>
<comment type="subcellular location">
    <subcellularLocation>
        <location evidence="9">Cell membrane</location>
        <topology evidence="9">Multi-pass membrane protein</topology>
    </subcellularLocation>
    <subcellularLocation>
        <location evidence="1">Membrane</location>
        <topology evidence="1">Multi-pass membrane protein</topology>
    </subcellularLocation>
</comment>
<feature type="transmembrane region" description="Helical" evidence="9">
    <location>
        <begin position="289"/>
        <end position="308"/>
    </location>
</feature>
<dbReference type="Gene3D" id="1.25.60.10">
    <property type="entry name" value="MgtE N-terminal domain-like"/>
    <property type="match status" value="1"/>
</dbReference>
<keyword evidence="9" id="KW-0479">Metal-binding</keyword>
<dbReference type="PROSITE" id="PS51371">
    <property type="entry name" value="CBS"/>
    <property type="match status" value="2"/>
</dbReference>
<evidence type="ECO:0000256" key="6">
    <source>
        <dbReference type="ARBA" id="ARBA00022989"/>
    </source>
</evidence>
<keyword evidence="8" id="KW-0129">CBS domain</keyword>
<keyword evidence="4 9" id="KW-0812">Transmembrane</keyword>
<feature type="transmembrane region" description="Helical" evidence="9">
    <location>
        <begin position="362"/>
        <end position="382"/>
    </location>
</feature>
<evidence type="ECO:0000256" key="2">
    <source>
        <dbReference type="ARBA" id="ARBA00009749"/>
    </source>
</evidence>
<evidence type="ECO:0000256" key="4">
    <source>
        <dbReference type="ARBA" id="ARBA00022692"/>
    </source>
</evidence>
<dbReference type="OrthoDB" id="9790355at2"/>
<dbReference type="PANTHER" id="PTHR43773:SF1">
    <property type="entry name" value="MAGNESIUM TRANSPORTER MGTE"/>
    <property type="match status" value="1"/>
</dbReference>
<dbReference type="CDD" id="cd04606">
    <property type="entry name" value="CBS_pair_Mg_transporter"/>
    <property type="match status" value="1"/>
</dbReference>
<dbReference type="SUPFAM" id="SSF54631">
    <property type="entry name" value="CBS-domain pair"/>
    <property type="match status" value="1"/>
</dbReference>
<dbReference type="EMBL" id="RARA01000026">
    <property type="protein sequence ID" value="ROT47155.1"/>
    <property type="molecule type" value="Genomic_DNA"/>
</dbReference>
<feature type="domain" description="CBS" evidence="10">
    <location>
        <begin position="139"/>
        <end position="201"/>
    </location>
</feature>
<feature type="domain" description="CBS" evidence="10">
    <location>
        <begin position="203"/>
        <end position="261"/>
    </location>
</feature>
<dbReference type="InterPro" id="IPR036739">
    <property type="entry name" value="SLC41_membr_dom_sf"/>
</dbReference>
<dbReference type="AlphaFoldDB" id="A0A3N2QBH9"/>
<organism evidence="11 12">
    <name type="scientific">Candidatus Cardinium hertigii</name>
    <dbReference type="NCBI Taxonomy" id="247481"/>
    <lineage>
        <taxon>Bacteria</taxon>
        <taxon>Pseudomonadati</taxon>
        <taxon>Bacteroidota</taxon>
        <taxon>Cytophagia</taxon>
        <taxon>Cytophagales</taxon>
        <taxon>Amoebophilaceae</taxon>
        <taxon>Candidatus Cardinium</taxon>
    </lineage>
</organism>
<comment type="caution">
    <text evidence="9">Lacks conserved residue(s) required for the propagation of feature annotation.</text>
</comment>
<sequence>MKQKGDNKFVKWMRLLKQQQDKRLIYCLERTSPIEVARFLEKQSIDVIIRIFSALPVARQGEIFALFNDSGLQMQLYGSIPKSIFAKIFSCMPSDLRVDFYQRLSGKEHAHLLPYLSRKVREDVIMLNAYSPDTAGGIMSTDFATVLNAMTVEEAIAKIREDAPSKKMLYYIYVVNEKMKLVGFISLKDLVMHAPQERIDTILKTNFLYATVDEDQEAVAKKIEQYDLVAIPILNHEKQIVGIVSYDDAIDIIRAEQVEDMDKFMGITSEEDEPDYLKISSAQHLKKRIKWIIGVFMLGIVSQIFLHYKGYYFGQFNLMFYVGMIGDTGGNVGTQAASVVLQALNRGQVTLSDWVSIILKEIRIAIMLASILFFLVFIKMFIVGSIGEEVTRNYRVVFVVALSIVFQVIGSAFIGASLPLAAKYLKGDPAVAANPAISTIVELLGLIIYYVVICWLLHPATDIANPA</sequence>
<dbReference type="InterPro" id="IPR006669">
    <property type="entry name" value="MgtE_transporter"/>
</dbReference>
<keyword evidence="7 9" id="KW-0472">Membrane</keyword>
<feature type="transmembrane region" description="Helical" evidence="9">
    <location>
        <begin position="394"/>
        <end position="416"/>
    </location>
</feature>
<comment type="similarity">
    <text evidence="2 9">Belongs to the SLC41A transporter family.</text>
</comment>
<keyword evidence="12" id="KW-1185">Reference proteome</keyword>
<evidence type="ECO:0000256" key="1">
    <source>
        <dbReference type="ARBA" id="ARBA00004141"/>
    </source>
</evidence>
<evidence type="ECO:0000256" key="3">
    <source>
        <dbReference type="ARBA" id="ARBA00022448"/>
    </source>
</evidence>
<dbReference type="Pfam" id="PF01769">
    <property type="entry name" value="MgtE"/>
    <property type="match status" value="1"/>
</dbReference>
<dbReference type="RefSeq" id="WP_123663442.1">
    <property type="nucleotide sequence ID" value="NZ_RARA01000026.1"/>
</dbReference>
<dbReference type="Proteomes" id="UP000270927">
    <property type="component" value="Unassembled WGS sequence"/>
</dbReference>
<keyword evidence="5 9" id="KW-0460">Magnesium</keyword>
<evidence type="ECO:0000259" key="10">
    <source>
        <dbReference type="PROSITE" id="PS51371"/>
    </source>
</evidence>
<dbReference type="Gene3D" id="3.10.580.10">
    <property type="entry name" value="CBS-domain"/>
    <property type="match status" value="1"/>
</dbReference>
<evidence type="ECO:0000256" key="7">
    <source>
        <dbReference type="ARBA" id="ARBA00023136"/>
    </source>
</evidence>
<dbReference type="Pfam" id="PF00571">
    <property type="entry name" value="CBS"/>
    <property type="match status" value="2"/>
</dbReference>
<evidence type="ECO:0000256" key="9">
    <source>
        <dbReference type="RuleBase" id="RU362011"/>
    </source>
</evidence>
<evidence type="ECO:0000256" key="5">
    <source>
        <dbReference type="ARBA" id="ARBA00022842"/>
    </source>
</evidence>
<dbReference type="InterPro" id="IPR000644">
    <property type="entry name" value="CBS_dom"/>
</dbReference>
<accession>A0A3N2QBH9</accession>
<protein>
    <recommendedName>
        <fullName evidence="9">Magnesium transporter MgtE</fullName>
    </recommendedName>
</protein>
<feature type="transmembrane region" description="Helical" evidence="9">
    <location>
        <begin position="436"/>
        <end position="457"/>
    </location>
</feature>
<dbReference type="SMART" id="SM00924">
    <property type="entry name" value="MgtE_N"/>
    <property type="match status" value="1"/>
</dbReference>